<dbReference type="GO" id="GO:0005634">
    <property type="term" value="C:nucleus"/>
    <property type="evidence" value="ECO:0007669"/>
    <property type="project" value="TreeGrafter"/>
</dbReference>
<evidence type="ECO:0000313" key="2">
    <source>
        <dbReference type="EMBL" id="KAK4771831.1"/>
    </source>
</evidence>
<dbReference type="PANTHER" id="PTHR13261:SF0">
    <property type="entry name" value="BRCA2 AND CDKN1A-INTERACTING PROTEIN"/>
    <property type="match status" value="1"/>
</dbReference>
<dbReference type="AlphaFoldDB" id="A0AAN7KYY0"/>
<dbReference type="PANTHER" id="PTHR13261">
    <property type="entry name" value="BRCA2 AND CDKN1A INTERACTING PROTEIN"/>
    <property type="match status" value="1"/>
</dbReference>
<comment type="caution">
    <text evidence="2">The sequence shown here is derived from an EMBL/GenBank/DDBJ whole genome shotgun (WGS) entry which is preliminary data.</text>
</comment>
<protein>
    <submittedName>
        <fullName evidence="2">Uncharacterized protein</fullName>
    </submittedName>
</protein>
<evidence type="ECO:0000313" key="3">
    <source>
        <dbReference type="Proteomes" id="UP001346149"/>
    </source>
</evidence>
<name>A0AAN7KYY0_TRANT</name>
<dbReference type="Pfam" id="PF13862">
    <property type="entry name" value="BCCIP"/>
    <property type="match status" value="1"/>
</dbReference>
<evidence type="ECO:0000256" key="1">
    <source>
        <dbReference type="ARBA" id="ARBA00006781"/>
    </source>
</evidence>
<accession>A0AAN7KYY0</accession>
<sequence>MDTPHNLTGNGIVHADFAFFDPKADDIHGLKILLQNYLDDEQWDLSGFVD</sequence>
<reference evidence="2 3" key="1">
    <citation type="journal article" date="2023" name="Hortic Res">
        <title>Pangenome of water caltrop reveals structural variations and asymmetric subgenome divergence after allopolyploidization.</title>
        <authorList>
            <person name="Zhang X."/>
            <person name="Chen Y."/>
            <person name="Wang L."/>
            <person name="Yuan Y."/>
            <person name="Fang M."/>
            <person name="Shi L."/>
            <person name="Lu R."/>
            <person name="Comes H.P."/>
            <person name="Ma Y."/>
            <person name="Chen Y."/>
            <person name="Huang G."/>
            <person name="Zhou Y."/>
            <person name="Zheng Z."/>
            <person name="Qiu Y."/>
        </authorList>
    </citation>
    <scope>NUCLEOTIDE SEQUENCE [LARGE SCALE GENOMIC DNA]</scope>
    <source>
        <strain evidence="2">F231</strain>
    </source>
</reference>
<proteinExistence type="inferred from homology"/>
<dbReference type="Proteomes" id="UP001346149">
    <property type="component" value="Unassembled WGS sequence"/>
</dbReference>
<dbReference type="InterPro" id="IPR025602">
    <property type="entry name" value="BCP1_family"/>
</dbReference>
<comment type="similarity">
    <text evidence="1">Belongs to the BCP1 family.</text>
</comment>
<organism evidence="2 3">
    <name type="scientific">Trapa natans</name>
    <name type="common">Water chestnut</name>
    <dbReference type="NCBI Taxonomy" id="22666"/>
    <lineage>
        <taxon>Eukaryota</taxon>
        <taxon>Viridiplantae</taxon>
        <taxon>Streptophyta</taxon>
        <taxon>Embryophyta</taxon>
        <taxon>Tracheophyta</taxon>
        <taxon>Spermatophyta</taxon>
        <taxon>Magnoliopsida</taxon>
        <taxon>eudicotyledons</taxon>
        <taxon>Gunneridae</taxon>
        <taxon>Pentapetalae</taxon>
        <taxon>rosids</taxon>
        <taxon>malvids</taxon>
        <taxon>Myrtales</taxon>
        <taxon>Lythraceae</taxon>
        <taxon>Trapa</taxon>
    </lineage>
</organism>
<dbReference type="EMBL" id="JAXQNO010000020">
    <property type="protein sequence ID" value="KAK4771831.1"/>
    <property type="molecule type" value="Genomic_DNA"/>
</dbReference>
<gene>
    <name evidence="2" type="ORF">SAY86_013606</name>
</gene>
<keyword evidence="3" id="KW-1185">Reference proteome</keyword>